<feature type="signal peptide" evidence="1">
    <location>
        <begin position="1"/>
        <end position="19"/>
    </location>
</feature>
<evidence type="ECO:0000313" key="2">
    <source>
        <dbReference type="EMBL" id="CAH1782875.1"/>
    </source>
</evidence>
<dbReference type="Proteomes" id="UP000749559">
    <property type="component" value="Unassembled WGS sequence"/>
</dbReference>
<organism evidence="2 3">
    <name type="scientific">Owenia fusiformis</name>
    <name type="common">Polychaete worm</name>
    <dbReference type="NCBI Taxonomy" id="6347"/>
    <lineage>
        <taxon>Eukaryota</taxon>
        <taxon>Metazoa</taxon>
        <taxon>Spiralia</taxon>
        <taxon>Lophotrochozoa</taxon>
        <taxon>Annelida</taxon>
        <taxon>Polychaeta</taxon>
        <taxon>Sedentaria</taxon>
        <taxon>Canalipalpata</taxon>
        <taxon>Sabellida</taxon>
        <taxon>Oweniida</taxon>
        <taxon>Oweniidae</taxon>
        <taxon>Owenia</taxon>
    </lineage>
</organism>
<feature type="chain" id="PRO_5035816459" evidence="1">
    <location>
        <begin position="20"/>
        <end position="171"/>
    </location>
</feature>
<feature type="non-terminal residue" evidence="2">
    <location>
        <position position="1"/>
    </location>
</feature>
<dbReference type="EMBL" id="CAIIXF020000005">
    <property type="protein sequence ID" value="CAH1782875.1"/>
    <property type="molecule type" value="Genomic_DNA"/>
</dbReference>
<evidence type="ECO:0000313" key="3">
    <source>
        <dbReference type="Proteomes" id="UP000749559"/>
    </source>
</evidence>
<keyword evidence="3" id="KW-1185">Reference proteome</keyword>
<dbReference type="AlphaFoldDB" id="A0A8S4NRB2"/>
<keyword evidence="1" id="KW-0732">Signal</keyword>
<accession>A0A8S4NRB2</accession>
<proteinExistence type="predicted"/>
<sequence>MDGGVNFAIVLILTGTLLCERNTCVNSAILNAKEFTSDLEKVTSEFDSIQKYLDEDVTFQQKTVSTRNLPELTGSLGKKFEQFIGAARQLEKAIEDDYENFGSNKGIGHEQCCDFKSAARDYRFKTEVDLSNVCVKVSDFAPENHTREYITSKVVEVMRENSRNLRDLRWQ</sequence>
<comment type="caution">
    <text evidence="2">The sequence shown here is derived from an EMBL/GenBank/DDBJ whole genome shotgun (WGS) entry which is preliminary data.</text>
</comment>
<protein>
    <submittedName>
        <fullName evidence="2">Uncharacterized protein</fullName>
    </submittedName>
</protein>
<evidence type="ECO:0000256" key="1">
    <source>
        <dbReference type="SAM" id="SignalP"/>
    </source>
</evidence>
<gene>
    <name evidence="2" type="ORF">OFUS_LOCUS9275</name>
</gene>
<name>A0A8S4NRB2_OWEFU</name>
<reference evidence="2" key="1">
    <citation type="submission" date="2022-03" db="EMBL/GenBank/DDBJ databases">
        <authorList>
            <person name="Martin C."/>
        </authorList>
    </citation>
    <scope>NUCLEOTIDE SEQUENCE</scope>
</reference>